<dbReference type="Proteomes" id="UP000033618">
    <property type="component" value="Unassembled WGS sequence"/>
</dbReference>
<organism evidence="1 2">
    <name type="scientific">Robbsia andropogonis</name>
    <dbReference type="NCBI Taxonomy" id="28092"/>
    <lineage>
        <taxon>Bacteria</taxon>
        <taxon>Pseudomonadati</taxon>
        <taxon>Pseudomonadota</taxon>
        <taxon>Betaproteobacteria</taxon>
        <taxon>Burkholderiales</taxon>
        <taxon>Burkholderiaceae</taxon>
        <taxon>Robbsia</taxon>
    </lineage>
</organism>
<keyword evidence="2" id="KW-1185">Reference proteome</keyword>
<reference evidence="1 2" key="1">
    <citation type="submission" date="2015-03" db="EMBL/GenBank/DDBJ databases">
        <title>Draft Genome Sequence of Burkholderia andropogonis type strain ICMP2807, isolated from Sorghum bicolor.</title>
        <authorList>
            <person name="Lopes-Santos L."/>
            <person name="Castro D.B."/>
            <person name="Ottoboni L.M."/>
            <person name="Park D."/>
            <person name="Weirc B.S."/>
            <person name="Destefano S.A."/>
        </authorList>
    </citation>
    <scope>NUCLEOTIDE SEQUENCE [LARGE SCALE GENOMIC DNA]</scope>
    <source>
        <strain evidence="1 2">ICMP2807</strain>
    </source>
</reference>
<protein>
    <submittedName>
        <fullName evidence="1">Uncharacterized protein</fullName>
    </submittedName>
</protein>
<sequence>MKVKCVKLLDARGREVNDSPWLTLERVYPVLGIFVDPDGRRSYQIITNDRDPGFAAMVCPSAECFEIVSTMVPSNWRLKIRENGVMSIAPGAWQEPGFLEAFYDRDPAVYPIFERERDLILSEDP</sequence>
<comment type="caution">
    <text evidence="1">The sequence shown here is derived from an EMBL/GenBank/DDBJ whole genome shotgun (WGS) entry which is preliminary data.</text>
</comment>
<name>A0A0F5JT44_9BURK</name>
<evidence type="ECO:0000313" key="1">
    <source>
        <dbReference type="EMBL" id="KKB60839.1"/>
    </source>
</evidence>
<dbReference type="AlphaFoldDB" id="A0A0F5JT44"/>
<gene>
    <name evidence="1" type="ORF">WM40_26875</name>
</gene>
<dbReference type="PATRIC" id="fig|28092.6.peg.6361"/>
<evidence type="ECO:0000313" key="2">
    <source>
        <dbReference type="Proteomes" id="UP000033618"/>
    </source>
</evidence>
<proteinExistence type="predicted"/>
<dbReference type="EMBL" id="LAQU01000172">
    <property type="protein sequence ID" value="KKB60839.1"/>
    <property type="molecule type" value="Genomic_DNA"/>
</dbReference>
<accession>A0A0F5JT44</accession>